<feature type="region of interest" description="Disordered" evidence="3">
    <location>
        <begin position="1"/>
        <end position="63"/>
    </location>
</feature>
<dbReference type="PANTHER" id="PTHR19965">
    <property type="entry name" value="RNA AND EXPORT FACTOR BINDING PROTEIN"/>
    <property type="match status" value="1"/>
</dbReference>
<evidence type="ECO:0000256" key="3">
    <source>
        <dbReference type="SAM" id="MobiDB-lite"/>
    </source>
</evidence>
<dbReference type="InterPro" id="IPR051229">
    <property type="entry name" value="ALYREF_mRNA_export"/>
</dbReference>
<accession>A0AAD7XJ38</accession>
<evidence type="ECO:0000259" key="4">
    <source>
        <dbReference type="PROSITE" id="PS50102"/>
    </source>
</evidence>
<dbReference type="InterPro" id="IPR012677">
    <property type="entry name" value="Nucleotide-bd_a/b_plait_sf"/>
</dbReference>
<feature type="domain" description="RRM" evidence="4">
    <location>
        <begin position="78"/>
        <end position="155"/>
    </location>
</feature>
<keyword evidence="6" id="KW-1185">Reference proteome</keyword>
<keyword evidence="1 2" id="KW-0694">RNA-binding</keyword>
<dbReference type="Pfam" id="PF00076">
    <property type="entry name" value="RRM_1"/>
    <property type="match status" value="1"/>
</dbReference>
<evidence type="ECO:0000313" key="6">
    <source>
        <dbReference type="Proteomes" id="UP001230188"/>
    </source>
</evidence>
<dbReference type="EMBL" id="JAQMWT010000526">
    <property type="protein sequence ID" value="KAJ8600226.1"/>
    <property type="molecule type" value="Genomic_DNA"/>
</dbReference>
<dbReference type="GO" id="GO:0003729">
    <property type="term" value="F:mRNA binding"/>
    <property type="evidence" value="ECO:0007669"/>
    <property type="project" value="TreeGrafter"/>
</dbReference>
<dbReference type="InterPro" id="IPR035979">
    <property type="entry name" value="RBD_domain_sf"/>
</dbReference>
<gene>
    <name evidence="5" type="ORF">CTAYLR_001955</name>
</gene>
<protein>
    <recommendedName>
        <fullName evidence="4">RRM domain-containing protein</fullName>
    </recommendedName>
</protein>
<feature type="region of interest" description="Disordered" evidence="3">
    <location>
        <begin position="178"/>
        <end position="205"/>
    </location>
</feature>
<dbReference type="PROSITE" id="PS50102">
    <property type="entry name" value="RRM"/>
    <property type="match status" value="1"/>
</dbReference>
<dbReference type="CDD" id="cd12418">
    <property type="entry name" value="RRM_Aly_REF_like"/>
    <property type="match status" value="1"/>
</dbReference>
<dbReference type="AlphaFoldDB" id="A0AAD7XJ38"/>
<proteinExistence type="predicted"/>
<sequence>MATSLDLPLEELIKRRQGEGGGPKKGRRAAKARADVATGGTRRRREQVTSVRREKRSQATRARRDVSILDRLGPKVDSLVGVSNLPFDVLESDLEELFGQVGQVSRVDVDYDDSGRSLGTATVTMATAKLAKAAVQQYDKITIDGAVVSVSLQDGSQRPSQPSKEKANVRAGLFGTALKGISKGNGRPKRRNRPNSAAIMDLDDV</sequence>
<dbReference type="Proteomes" id="UP001230188">
    <property type="component" value="Unassembled WGS sequence"/>
</dbReference>
<dbReference type="GO" id="GO:0005634">
    <property type="term" value="C:nucleus"/>
    <property type="evidence" value="ECO:0007669"/>
    <property type="project" value="TreeGrafter"/>
</dbReference>
<dbReference type="InterPro" id="IPR000504">
    <property type="entry name" value="RRM_dom"/>
</dbReference>
<dbReference type="SUPFAM" id="SSF54928">
    <property type="entry name" value="RNA-binding domain, RBD"/>
    <property type="match status" value="1"/>
</dbReference>
<comment type="caution">
    <text evidence="5">The sequence shown here is derived from an EMBL/GenBank/DDBJ whole genome shotgun (WGS) entry which is preliminary data.</text>
</comment>
<evidence type="ECO:0000256" key="2">
    <source>
        <dbReference type="PROSITE-ProRule" id="PRU00176"/>
    </source>
</evidence>
<dbReference type="SMART" id="SM00360">
    <property type="entry name" value="RRM"/>
    <property type="match status" value="1"/>
</dbReference>
<dbReference type="GO" id="GO:0006406">
    <property type="term" value="P:mRNA export from nucleus"/>
    <property type="evidence" value="ECO:0007669"/>
    <property type="project" value="TreeGrafter"/>
</dbReference>
<evidence type="ECO:0000313" key="5">
    <source>
        <dbReference type="EMBL" id="KAJ8600226.1"/>
    </source>
</evidence>
<dbReference type="Gene3D" id="3.30.70.330">
    <property type="match status" value="1"/>
</dbReference>
<evidence type="ECO:0000256" key="1">
    <source>
        <dbReference type="ARBA" id="ARBA00022884"/>
    </source>
</evidence>
<reference evidence="5" key="1">
    <citation type="submission" date="2023-01" db="EMBL/GenBank/DDBJ databases">
        <title>Metagenome sequencing of chrysophaentin producing Chrysophaeum taylorii.</title>
        <authorList>
            <person name="Davison J."/>
            <person name="Bewley C."/>
        </authorList>
    </citation>
    <scope>NUCLEOTIDE SEQUENCE</scope>
    <source>
        <strain evidence="5">NIES-1699</strain>
    </source>
</reference>
<name>A0AAD7XJ38_9STRA</name>
<dbReference type="PANTHER" id="PTHR19965:SF35">
    <property type="entry name" value="RNA ANNEALING PROTEIN YRA1"/>
    <property type="match status" value="1"/>
</dbReference>
<organism evidence="5 6">
    <name type="scientific">Chrysophaeum taylorii</name>
    <dbReference type="NCBI Taxonomy" id="2483200"/>
    <lineage>
        <taxon>Eukaryota</taxon>
        <taxon>Sar</taxon>
        <taxon>Stramenopiles</taxon>
        <taxon>Ochrophyta</taxon>
        <taxon>Pelagophyceae</taxon>
        <taxon>Pelagomonadales</taxon>
        <taxon>Pelagomonadaceae</taxon>
        <taxon>Chrysophaeum</taxon>
    </lineage>
</organism>